<dbReference type="InterPro" id="IPR001304">
    <property type="entry name" value="C-type_lectin-like"/>
</dbReference>
<dbReference type="InterPro" id="IPR016186">
    <property type="entry name" value="C-type_lectin-like/link_sf"/>
</dbReference>
<dbReference type="InterPro" id="IPR050111">
    <property type="entry name" value="C-type_lectin/snaclec_domain"/>
</dbReference>
<evidence type="ECO:0000259" key="1">
    <source>
        <dbReference type="PROSITE" id="PS50041"/>
    </source>
</evidence>
<feature type="domain" description="C-type lectin" evidence="1">
    <location>
        <begin position="1"/>
        <end position="123"/>
    </location>
</feature>
<evidence type="ECO:0000313" key="2">
    <source>
        <dbReference type="Proteomes" id="UP000887540"/>
    </source>
</evidence>
<reference evidence="3" key="1">
    <citation type="submission" date="2022-11" db="UniProtKB">
        <authorList>
            <consortium name="WormBaseParasite"/>
        </authorList>
    </citation>
    <scope>IDENTIFICATION</scope>
</reference>
<proteinExistence type="predicted"/>
<dbReference type="PANTHER" id="PTHR22803">
    <property type="entry name" value="MANNOSE, PHOSPHOLIPASE, LECTIN RECEPTOR RELATED"/>
    <property type="match status" value="1"/>
</dbReference>
<dbReference type="InterPro" id="IPR016187">
    <property type="entry name" value="CTDL_fold"/>
</dbReference>
<dbReference type="CDD" id="cd00037">
    <property type="entry name" value="CLECT"/>
    <property type="match status" value="1"/>
</dbReference>
<name>A0A914DUU2_9BILA</name>
<sequence length="164" mass="18913">MDWDRALQTCVDLDSMIVSIHSKQHNEFLLNLTLQLQPSNITEMYAFWIGFFDTYNVSHWANGQYLTQFQWLDESLVDHLSWGMTVLGPLEPDYFLKAFTPLQANRSCAALLSDYHGSVAYWRAITTQWFDDDHSCKSVYSGTICQQDSKILLLNSTEDNDIGQ</sequence>
<evidence type="ECO:0000313" key="3">
    <source>
        <dbReference type="WBParaSite" id="ACRNAN_scaffold4005.g19853.t1"/>
    </source>
</evidence>
<organism evidence="2 3">
    <name type="scientific">Acrobeloides nanus</name>
    <dbReference type="NCBI Taxonomy" id="290746"/>
    <lineage>
        <taxon>Eukaryota</taxon>
        <taxon>Metazoa</taxon>
        <taxon>Ecdysozoa</taxon>
        <taxon>Nematoda</taxon>
        <taxon>Chromadorea</taxon>
        <taxon>Rhabditida</taxon>
        <taxon>Tylenchina</taxon>
        <taxon>Cephalobomorpha</taxon>
        <taxon>Cephaloboidea</taxon>
        <taxon>Cephalobidae</taxon>
        <taxon>Acrobeloides</taxon>
    </lineage>
</organism>
<dbReference type="Gene3D" id="3.10.100.10">
    <property type="entry name" value="Mannose-Binding Protein A, subunit A"/>
    <property type="match status" value="1"/>
</dbReference>
<dbReference type="Pfam" id="PF00059">
    <property type="entry name" value="Lectin_C"/>
    <property type="match status" value="1"/>
</dbReference>
<accession>A0A914DUU2</accession>
<keyword evidence="2" id="KW-1185">Reference proteome</keyword>
<dbReference type="PROSITE" id="PS50041">
    <property type="entry name" value="C_TYPE_LECTIN_2"/>
    <property type="match status" value="1"/>
</dbReference>
<protein>
    <submittedName>
        <fullName evidence="3">C-type lectin domain-containing protein</fullName>
    </submittedName>
</protein>
<dbReference type="AlphaFoldDB" id="A0A914DUU2"/>
<dbReference type="WBParaSite" id="ACRNAN_scaffold4005.g19853.t1">
    <property type="protein sequence ID" value="ACRNAN_scaffold4005.g19853.t1"/>
    <property type="gene ID" value="ACRNAN_scaffold4005.g19853"/>
</dbReference>
<dbReference type="SUPFAM" id="SSF56436">
    <property type="entry name" value="C-type lectin-like"/>
    <property type="match status" value="1"/>
</dbReference>
<dbReference type="Proteomes" id="UP000887540">
    <property type="component" value="Unplaced"/>
</dbReference>